<evidence type="ECO:0000256" key="3">
    <source>
        <dbReference type="ARBA" id="ARBA00023163"/>
    </source>
</evidence>
<dbReference type="InterPro" id="IPR001387">
    <property type="entry name" value="Cro/C1-type_HTH"/>
</dbReference>
<dbReference type="SUPFAM" id="SSF47413">
    <property type="entry name" value="lambda repressor-like DNA-binding domains"/>
    <property type="match status" value="1"/>
</dbReference>
<accession>A0A7C4D6E8</accession>
<dbReference type="PROSITE" id="PS50943">
    <property type="entry name" value="HTH_CROC1"/>
    <property type="match status" value="1"/>
</dbReference>
<reference evidence="6" key="1">
    <citation type="journal article" date="2020" name="mSystems">
        <title>Genome- and Community-Level Interaction Insights into Carbon Utilization and Element Cycling Functions of Hydrothermarchaeota in Hydrothermal Sediment.</title>
        <authorList>
            <person name="Zhou Z."/>
            <person name="Liu Y."/>
            <person name="Xu W."/>
            <person name="Pan J."/>
            <person name="Luo Z.H."/>
            <person name="Li M."/>
        </authorList>
    </citation>
    <scope>NUCLEOTIDE SEQUENCE [LARGE SCALE GENOMIC DNA]</scope>
    <source>
        <strain evidence="7">SpSt-622</strain>
        <strain evidence="6">SpSt-642</strain>
    </source>
</reference>
<protein>
    <recommendedName>
        <fullName evidence="4">Putative HTH-type transcriptional regulatory protein ENT92_03005</fullName>
    </recommendedName>
</protein>
<name>A0A7C4D6E8_STAMA</name>
<dbReference type="HAMAP" id="MF_00584">
    <property type="entry name" value="HTH_type_cro_C1"/>
    <property type="match status" value="1"/>
</dbReference>
<dbReference type="CDD" id="cd00093">
    <property type="entry name" value="HTH_XRE"/>
    <property type="match status" value="1"/>
</dbReference>
<proteinExistence type="inferred from homology"/>
<evidence type="ECO:0000256" key="1">
    <source>
        <dbReference type="ARBA" id="ARBA00023015"/>
    </source>
</evidence>
<dbReference type="InterPro" id="IPR010982">
    <property type="entry name" value="Lambda_DNA-bd_dom_sf"/>
</dbReference>
<dbReference type="GO" id="GO:0003677">
    <property type="term" value="F:DNA binding"/>
    <property type="evidence" value="ECO:0007669"/>
    <property type="project" value="UniProtKB-KW"/>
</dbReference>
<keyword evidence="1 4" id="KW-0805">Transcription regulation</keyword>
<sequence>MGERESLDYFLNEVFKLLKKAGFTVNAISYPKDKRSVDLIGSRNKTKVVLKITLDTKNLSRIEFSDLKKISKAFRASPLIISERDENEKLEKDLVVKSKGINVVSIELLQSYLLRGEKPIVYKLRGNLLVKIDPVKFREIRLQHGYSLGELAEKIGVSRKAIYEYERGQIAISVDRAIRITEILGEDILKPIEILDFDEEEYDINSDIRSKNIVSKIISEICSEINISECLLYKLGKTPIDYILKIGGKNYSIIFETNDFNEKIGNALKITTILNSREIIVRQPSELLELKKEIS</sequence>
<dbReference type="Pfam" id="PF01381">
    <property type="entry name" value="HTH_3"/>
    <property type="match status" value="1"/>
</dbReference>
<dbReference type="Gene3D" id="1.10.260.40">
    <property type="entry name" value="lambda repressor-like DNA-binding domains"/>
    <property type="match status" value="1"/>
</dbReference>
<keyword evidence="2 4" id="KW-0238">DNA-binding</keyword>
<evidence type="ECO:0000259" key="5">
    <source>
        <dbReference type="PROSITE" id="PS50943"/>
    </source>
</evidence>
<feature type="domain" description="HTH cro/C1-type" evidence="5">
    <location>
        <begin position="137"/>
        <end position="195"/>
    </location>
</feature>
<dbReference type="EMBL" id="DTBJ01000004">
    <property type="protein sequence ID" value="HGM58014.1"/>
    <property type="molecule type" value="Genomic_DNA"/>
</dbReference>
<evidence type="ECO:0000313" key="6">
    <source>
        <dbReference type="EMBL" id="HGM58014.1"/>
    </source>
</evidence>
<dbReference type="InterPro" id="IPR020886">
    <property type="entry name" value="MTH_967-like"/>
</dbReference>
<dbReference type="EMBL" id="DTAN01000117">
    <property type="protein sequence ID" value="HGU65167.1"/>
    <property type="molecule type" value="Genomic_DNA"/>
</dbReference>
<dbReference type="InterPro" id="IPR059051">
    <property type="entry name" value="MTH_967_PDDEXK"/>
</dbReference>
<dbReference type="Pfam" id="PF26553">
    <property type="entry name" value="PDDEXK_19"/>
    <property type="match status" value="1"/>
</dbReference>
<dbReference type="AlphaFoldDB" id="A0A7C4D6E8"/>
<evidence type="ECO:0000256" key="4">
    <source>
        <dbReference type="HAMAP-Rule" id="MF_00584"/>
    </source>
</evidence>
<comment type="caution">
    <text evidence="6">The sequence shown here is derived from an EMBL/GenBank/DDBJ whole genome shotgun (WGS) entry which is preliminary data.</text>
</comment>
<evidence type="ECO:0000256" key="2">
    <source>
        <dbReference type="ARBA" id="ARBA00023125"/>
    </source>
</evidence>
<gene>
    <name evidence="7" type="ORF">ENT92_03005</name>
    <name evidence="6" type="ORF">ENU14_00250</name>
</gene>
<organism evidence="6">
    <name type="scientific">Staphylothermus marinus</name>
    <dbReference type="NCBI Taxonomy" id="2280"/>
    <lineage>
        <taxon>Archaea</taxon>
        <taxon>Thermoproteota</taxon>
        <taxon>Thermoprotei</taxon>
        <taxon>Desulfurococcales</taxon>
        <taxon>Desulfurococcaceae</taxon>
        <taxon>Staphylothermus</taxon>
    </lineage>
</organism>
<evidence type="ECO:0000313" key="7">
    <source>
        <dbReference type="EMBL" id="HGU65167.1"/>
    </source>
</evidence>
<keyword evidence="3 4" id="KW-0804">Transcription</keyword>
<dbReference type="SMART" id="SM00530">
    <property type="entry name" value="HTH_XRE"/>
    <property type="match status" value="1"/>
</dbReference>
<dbReference type="GO" id="GO:0003700">
    <property type="term" value="F:DNA-binding transcription factor activity"/>
    <property type="evidence" value="ECO:0007669"/>
    <property type="project" value="UniProtKB-UniRule"/>
</dbReference>